<dbReference type="Proteomes" id="UP001151760">
    <property type="component" value="Unassembled WGS sequence"/>
</dbReference>
<reference evidence="3" key="2">
    <citation type="submission" date="2022-01" db="EMBL/GenBank/DDBJ databases">
        <authorList>
            <person name="Yamashiro T."/>
            <person name="Shiraishi A."/>
            <person name="Satake H."/>
            <person name="Nakayama K."/>
        </authorList>
    </citation>
    <scope>NUCLEOTIDE SEQUENCE</scope>
</reference>
<evidence type="ECO:0000259" key="2">
    <source>
        <dbReference type="Pfam" id="PF03732"/>
    </source>
</evidence>
<evidence type="ECO:0000313" key="4">
    <source>
        <dbReference type="Proteomes" id="UP001151760"/>
    </source>
</evidence>
<keyword evidence="3" id="KW-0695">RNA-directed DNA polymerase</keyword>
<dbReference type="InterPro" id="IPR005162">
    <property type="entry name" value="Retrotrans_gag_dom"/>
</dbReference>
<reference evidence="3" key="1">
    <citation type="journal article" date="2022" name="Int. J. Mol. Sci.">
        <title>Draft Genome of Tanacetum Coccineum: Genomic Comparison of Closely Related Tanacetum-Family Plants.</title>
        <authorList>
            <person name="Yamashiro T."/>
            <person name="Shiraishi A."/>
            <person name="Nakayama K."/>
            <person name="Satake H."/>
        </authorList>
    </citation>
    <scope>NUCLEOTIDE SEQUENCE</scope>
</reference>
<comment type="caution">
    <text evidence="3">The sequence shown here is derived from an EMBL/GenBank/DDBJ whole genome shotgun (WGS) entry which is preliminary data.</text>
</comment>
<keyword evidence="3" id="KW-0548">Nucleotidyltransferase</keyword>
<sequence length="397" mass="44613">MRTRSSSNLIVESSTIPKRRNRRRSKQIVEPELRTIVETSVATMADTRTMSELLQAPTEGYGDAIVIPAILAENFKLKVGLLTLVTSSQFHGFERDDPHSHICWFNKITSTLKYKNVPHEAIKLMLFPFSLEGAARIWLEKEPHRSILTWEDLVSKFVNYFFPPSKTTNLKNDITNFQQRFDESFGEAWDCLKDLLRKYPHHGFSELHQINTFYNALTQSDQDSLNAAAGGNLLNRTPRDALTIIKNKSKVRILRNKPIVSKVSTTTSSPSPSLGVIALTEIVKELVLMNKATQQATVKAIEETCVICGGPHPYYECLATGGNTFDACTAVRTYSQGGNGYRPQGDPNYHANNPMGPPGFPLPNVQNSQNYNQNRYNQNQGNYQAPNNQGFNQQRGC</sequence>
<proteinExistence type="predicted"/>
<feature type="compositionally biased region" description="Polar residues" evidence="1">
    <location>
        <begin position="1"/>
        <end position="16"/>
    </location>
</feature>
<organism evidence="3 4">
    <name type="scientific">Tanacetum coccineum</name>
    <dbReference type="NCBI Taxonomy" id="301880"/>
    <lineage>
        <taxon>Eukaryota</taxon>
        <taxon>Viridiplantae</taxon>
        <taxon>Streptophyta</taxon>
        <taxon>Embryophyta</taxon>
        <taxon>Tracheophyta</taxon>
        <taxon>Spermatophyta</taxon>
        <taxon>Magnoliopsida</taxon>
        <taxon>eudicotyledons</taxon>
        <taxon>Gunneridae</taxon>
        <taxon>Pentapetalae</taxon>
        <taxon>asterids</taxon>
        <taxon>campanulids</taxon>
        <taxon>Asterales</taxon>
        <taxon>Asteraceae</taxon>
        <taxon>Asteroideae</taxon>
        <taxon>Anthemideae</taxon>
        <taxon>Anthemidinae</taxon>
        <taxon>Tanacetum</taxon>
    </lineage>
</organism>
<dbReference type="EMBL" id="BQNB010008591">
    <property type="protein sequence ID" value="GJS51515.1"/>
    <property type="molecule type" value="Genomic_DNA"/>
</dbReference>
<dbReference type="PANTHER" id="PTHR33223">
    <property type="entry name" value="CCHC-TYPE DOMAIN-CONTAINING PROTEIN"/>
    <property type="match status" value="1"/>
</dbReference>
<name>A0ABQ4WF88_9ASTR</name>
<dbReference type="PANTHER" id="PTHR33223:SF11">
    <property type="entry name" value="ELEMENT PROTEIN, PUTATIVE-RELATED"/>
    <property type="match status" value="1"/>
</dbReference>
<dbReference type="Pfam" id="PF03732">
    <property type="entry name" value="Retrotrans_gag"/>
    <property type="match status" value="1"/>
</dbReference>
<feature type="region of interest" description="Disordered" evidence="1">
    <location>
        <begin position="339"/>
        <end position="397"/>
    </location>
</feature>
<keyword evidence="4" id="KW-1185">Reference proteome</keyword>
<protein>
    <submittedName>
        <fullName evidence="3">Reverse transcriptase domain-containing protein</fullName>
    </submittedName>
</protein>
<feature type="compositionally biased region" description="Basic residues" evidence="1">
    <location>
        <begin position="17"/>
        <end position="26"/>
    </location>
</feature>
<feature type="compositionally biased region" description="Low complexity" evidence="1">
    <location>
        <begin position="364"/>
        <end position="384"/>
    </location>
</feature>
<accession>A0ABQ4WF88</accession>
<keyword evidence="3" id="KW-0808">Transferase</keyword>
<evidence type="ECO:0000256" key="1">
    <source>
        <dbReference type="SAM" id="MobiDB-lite"/>
    </source>
</evidence>
<feature type="compositionally biased region" description="Polar residues" evidence="1">
    <location>
        <begin position="385"/>
        <end position="397"/>
    </location>
</feature>
<feature type="region of interest" description="Disordered" evidence="1">
    <location>
        <begin position="1"/>
        <end position="27"/>
    </location>
</feature>
<dbReference type="GO" id="GO:0003964">
    <property type="term" value="F:RNA-directed DNA polymerase activity"/>
    <property type="evidence" value="ECO:0007669"/>
    <property type="project" value="UniProtKB-KW"/>
</dbReference>
<evidence type="ECO:0000313" key="3">
    <source>
        <dbReference type="EMBL" id="GJS51515.1"/>
    </source>
</evidence>
<feature type="domain" description="Retrotransposon gag" evidence="2">
    <location>
        <begin position="126"/>
        <end position="218"/>
    </location>
</feature>
<gene>
    <name evidence="3" type="ORF">Tco_0624877</name>
</gene>